<proteinExistence type="predicted"/>
<reference evidence="2 4" key="1">
    <citation type="submission" date="2017-11" db="EMBL/GenBank/DDBJ databases">
        <title>The genome of Rhizophagus clarus HR1 reveals common genetic basis of auxotrophy among arbuscular mycorrhizal fungi.</title>
        <authorList>
            <person name="Kobayashi Y."/>
        </authorList>
    </citation>
    <scope>NUCLEOTIDE SEQUENCE [LARGE SCALE GENOMIC DNA]</scope>
    <source>
        <strain evidence="2 4">HR1</strain>
    </source>
</reference>
<organism evidence="2 4">
    <name type="scientific">Rhizophagus clarus</name>
    <dbReference type="NCBI Taxonomy" id="94130"/>
    <lineage>
        <taxon>Eukaryota</taxon>
        <taxon>Fungi</taxon>
        <taxon>Fungi incertae sedis</taxon>
        <taxon>Mucoromycota</taxon>
        <taxon>Glomeromycotina</taxon>
        <taxon>Glomeromycetes</taxon>
        <taxon>Glomerales</taxon>
        <taxon>Glomeraceae</taxon>
        <taxon>Rhizophagus</taxon>
    </lineage>
</organism>
<evidence type="ECO:0000313" key="4">
    <source>
        <dbReference type="Proteomes" id="UP000247702"/>
    </source>
</evidence>
<dbReference type="EMBL" id="BLAL01000356">
    <property type="protein sequence ID" value="GET04519.1"/>
    <property type="molecule type" value="Genomic_DNA"/>
</dbReference>
<reference evidence="3" key="2">
    <citation type="submission" date="2019-10" db="EMBL/GenBank/DDBJ databases">
        <title>Conservation and host-specific expression of non-tandemly repeated heterogenous ribosome RNA gene in arbuscular mycorrhizal fungi.</title>
        <authorList>
            <person name="Maeda T."/>
            <person name="Kobayashi Y."/>
            <person name="Nakagawa T."/>
            <person name="Ezawa T."/>
            <person name="Yamaguchi K."/>
            <person name="Bino T."/>
            <person name="Nishimoto Y."/>
            <person name="Shigenobu S."/>
            <person name="Kawaguchi M."/>
        </authorList>
    </citation>
    <scope>NUCLEOTIDE SEQUENCE</scope>
    <source>
        <strain evidence="3">HR1</strain>
    </source>
</reference>
<dbReference type="AlphaFoldDB" id="A0A2Z6QHT0"/>
<keyword evidence="4" id="KW-1185">Reference proteome</keyword>
<feature type="compositionally biased region" description="Basic and acidic residues" evidence="1">
    <location>
        <begin position="32"/>
        <end position="47"/>
    </location>
</feature>
<dbReference type="Proteomes" id="UP000615446">
    <property type="component" value="Unassembled WGS sequence"/>
</dbReference>
<evidence type="ECO:0000256" key="1">
    <source>
        <dbReference type="SAM" id="MobiDB-lite"/>
    </source>
</evidence>
<gene>
    <name evidence="3" type="ORF">RCL2_003082100</name>
    <name evidence="2" type="ORF">RclHR1_10980006</name>
</gene>
<name>A0A2Z6QHT0_9GLOM</name>
<dbReference type="EMBL" id="BEXD01000111">
    <property type="protein sequence ID" value="GBB84354.1"/>
    <property type="molecule type" value="Genomic_DNA"/>
</dbReference>
<evidence type="ECO:0000313" key="2">
    <source>
        <dbReference type="EMBL" id="GBB84354.1"/>
    </source>
</evidence>
<dbReference type="Proteomes" id="UP000247702">
    <property type="component" value="Unassembled WGS sequence"/>
</dbReference>
<dbReference type="OrthoDB" id="2326802at2759"/>
<evidence type="ECO:0000313" key="3">
    <source>
        <dbReference type="EMBL" id="GET04519.1"/>
    </source>
</evidence>
<comment type="caution">
    <text evidence="2">The sequence shown here is derived from an EMBL/GenBank/DDBJ whole genome shotgun (WGS) entry which is preliminary data.</text>
</comment>
<accession>A0A2Z6QHT0</accession>
<feature type="region of interest" description="Disordered" evidence="1">
    <location>
        <begin position="21"/>
        <end position="72"/>
    </location>
</feature>
<protein>
    <submittedName>
        <fullName evidence="2">Uncharacterized protein</fullName>
    </submittedName>
</protein>
<feature type="compositionally biased region" description="Basic residues" evidence="1">
    <location>
        <begin position="55"/>
        <end position="65"/>
    </location>
</feature>
<sequence length="72" mass="8193">MGLNAIAQELALRMLESHYNSPVTRGNRAKAKRETQRGRTTDKKPAERTTANKTIAKKPMRRSVRIKNMNAK</sequence>